<evidence type="ECO:0000256" key="3">
    <source>
        <dbReference type="SAM" id="SignalP"/>
    </source>
</evidence>
<keyword evidence="2" id="KW-0604">Photosystem II</keyword>
<feature type="signal peptide" evidence="3">
    <location>
        <begin position="1"/>
        <end position="19"/>
    </location>
</feature>
<evidence type="ECO:0000313" key="5">
    <source>
        <dbReference type="EMBL" id="SFL81283.1"/>
    </source>
</evidence>
<keyword evidence="1" id="KW-0602">Photosynthesis</keyword>
<proteinExistence type="predicted"/>
<dbReference type="Proteomes" id="UP000198519">
    <property type="component" value="Unassembled WGS sequence"/>
</dbReference>
<feature type="chain" id="PRO_5011453362" evidence="3">
    <location>
        <begin position="20"/>
        <end position="330"/>
    </location>
</feature>
<dbReference type="OrthoDB" id="9813892at2"/>
<protein>
    <submittedName>
        <fullName evidence="5">Photosynthesis system II assembly factor YCF48</fullName>
    </submittedName>
</protein>
<gene>
    <name evidence="5" type="ORF">SAMN04487963_0037</name>
</gene>
<dbReference type="SUPFAM" id="SSF110296">
    <property type="entry name" value="Oligoxyloglucan reducing end-specific cellobiohydrolase"/>
    <property type="match status" value="1"/>
</dbReference>
<dbReference type="InterPro" id="IPR028203">
    <property type="entry name" value="PSII_CF48-like_dom"/>
</dbReference>
<dbReference type="STRING" id="488535.SAMN04487963_0037"/>
<dbReference type="Gene3D" id="2.130.10.10">
    <property type="entry name" value="YVTN repeat-like/Quinoprotein amine dehydrogenase"/>
    <property type="match status" value="2"/>
</dbReference>
<dbReference type="GO" id="GO:0009523">
    <property type="term" value="C:photosystem II"/>
    <property type="evidence" value="ECO:0007669"/>
    <property type="project" value="UniProtKB-KW"/>
</dbReference>
<organism evidence="5 6">
    <name type="scientific">Marinobacter zhejiangensis</name>
    <dbReference type="NCBI Taxonomy" id="488535"/>
    <lineage>
        <taxon>Bacteria</taxon>
        <taxon>Pseudomonadati</taxon>
        <taxon>Pseudomonadota</taxon>
        <taxon>Gammaproteobacteria</taxon>
        <taxon>Pseudomonadales</taxon>
        <taxon>Marinobacteraceae</taxon>
        <taxon>Marinobacter</taxon>
    </lineage>
</organism>
<dbReference type="PANTHER" id="PTHR47199:SF2">
    <property type="entry name" value="PHOTOSYSTEM II STABILITY_ASSEMBLY FACTOR HCF136, CHLOROPLASTIC"/>
    <property type="match status" value="1"/>
</dbReference>
<accession>A0A1I4KRN9</accession>
<reference evidence="6" key="1">
    <citation type="submission" date="2016-10" db="EMBL/GenBank/DDBJ databases">
        <authorList>
            <person name="Varghese N."/>
            <person name="Submissions S."/>
        </authorList>
    </citation>
    <scope>NUCLEOTIDE SEQUENCE [LARGE SCALE GENOMIC DNA]</scope>
    <source>
        <strain evidence="6">CGMCC 1.7061</strain>
    </source>
</reference>
<name>A0A1I4KRN9_9GAMM</name>
<evidence type="ECO:0000259" key="4">
    <source>
        <dbReference type="Pfam" id="PF14870"/>
    </source>
</evidence>
<evidence type="ECO:0000256" key="2">
    <source>
        <dbReference type="ARBA" id="ARBA00023276"/>
    </source>
</evidence>
<dbReference type="GO" id="GO:0015979">
    <property type="term" value="P:photosynthesis"/>
    <property type="evidence" value="ECO:0007669"/>
    <property type="project" value="UniProtKB-KW"/>
</dbReference>
<evidence type="ECO:0000256" key="1">
    <source>
        <dbReference type="ARBA" id="ARBA00022531"/>
    </source>
</evidence>
<feature type="domain" description="Photosynthesis system II assembly factor Ycf48/Hcf136-like" evidence="4">
    <location>
        <begin position="160"/>
        <end position="256"/>
    </location>
</feature>
<dbReference type="AlphaFoldDB" id="A0A1I4KRN9"/>
<sequence length="330" mass="35515">MANPFLCPRGAFTPCVAVAGLSAVLLTGCEAPLNLDAVREQSQQTVRRTDFYQSMASNSEIVALGGNAGVLLISENHGQSWQRVELPTSDSFISLDSCPDGSFVALTFSNQLWHGNATATQWTPHSLPSQEQMMAATCAPDGSWWTSGSFTTIQHSADQGASWEETSLDEDAVLTSLQFLDSNVALATGEYGLVLKTQDGGETWDHAGALPDEFYPHATYFMSEDEGWVGGLNGFIYHTVDGGESWRRQPTDTNAPIFGFVPGDNSLFALGDNATVLAMANGQWQRLSTPNLPLYLRDGLVLDNRQLLVAGGRGLLLNLNLPDATVASNH</sequence>
<dbReference type="PANTHER" id="PTHR47199">
    <property type="entry name" value="PHOTOSYSTEM II STABILITY/ASSEMBLY FACTOR HCF136, CHLOROPLASTIC"/>
    <property type="match status" value="1"/>
</dbReference>
<keyword evidence="3" id="KW-0732">Signal</keyword>
<keyword evidence="6" id="KW-1185">Reference proteome</keyword>
<dbReference type="RefSeq" id="WP_092019895.1">
    <property type="nucleotide sequence ID" value="NZ_FOUE01000001.1"/>
</dbReference>
<evidence type="ECO:0000313" key="6">
    <source>
        <dbReference type="Proteomes" id="UP000198519"/>
    </source>
</evidence>
<dbReference type="Pfam" id="PF14870">
    <property type="entry name" value="PSII_BNR"/>
    <property type="match status" value="1"/>
</dbReference>
<dbReference type="InterPro" id="IPR015943">
    <property type="entry name" value="WD40/YVTN_repeat-like_dom_sf"/>
</dbReference>
<dbReference type="EMBL" id="FOUE01000001">
    <property type="protein sequence ID" value="SFL81283.1"/>
    <property type="molecule type" value="Genomic_DNA"/>
</dbReference>